<feature type="transmembrane region" description="Helical" evidence="1">
    <location>
        <begin position="16"/>
        <end position="38"/>
    </location>
</feature>
<keyword evidence="3" id="KW-1185">Reference proteome</keyword>
<dbReference type="InterPro" id="IPR046161">
    <property type="entry name" value="DUF6163"/>
</dbReference>
<evidence type="ECO:0000313" key="2">
    <source>
        <dbReference type="EMBL" id="OLP43181.1"/>
    </source>
</evidence>
<dbReference type="STRING" id="1867956.BJF95_19870"/>
<evidence type="ECO:0000313" key="3">
    <source>
        <dbReference type="Proteomes" id="UP000186894"/>
    </source>
</evidence>
<dbReference type="Pfam" id="PF19660">
    <property type="entry name" value="DUF6163"/>
    <property type="match status" value="1"/>
</dbReference>
<dbReference type="Proteomes" id="UP000186894">
    <property type="component" value="Unassembled WGS sequence"/>
</dbReference>
<keyword evidence="1" id="KW-1133">Transmembrane helix</keyword>
<accession>A0A1Q8ZMN3</accession>
<evidence type="ECO:0000256" key="1">
    <source>
        <dbReference type="SAM" id="Phobius"/>
    </source>
</evidence>
<organism evidence="2 3">
    <name type="scientific">Rhizobium oryziradicis</name>
    <dbReference type="NCBI Taxonomy" id="1867956"/>
    <lineage>
        <taxon>Bacteria</taxon>
        <taxon>Pseudomonadati</taxon>
        <taxon>Pseudomonadota</taxon>
        <taxon>Alphaproteobacteria</taxon>
        <taxon>Hyphomicrobiales</taxon>
        <taxon>Rhizobiaceae</taxon>
        <taxon>Rhizobium/Agrobacterium group</taxon>
        <taxon>Rhizobium</taxon>
    </lineage>
</organism>
<dbReference type="RefSeq" id="WP_075640510.1">
    <property type="nucleotide sequence ID" value="NZ_MKIM01000028.1"/>
</dbReference>
<comment type="caution">
    <text evidence="2">The sequence shown here is derived from an EMBL/GenBank/DDBJ whole genome shotgun (WGS) entry which is preliminary data.</text>
</comment>
<dbReference type="AlphaFoldDB" id="A0A1Q8ZMN3"/>
<proteinExistence type="predicted"/>
<feature type="transmembrane region" description="Helical" evidence="1">
    <location>
        <begin position="85"/>
        <end position="104"/>
    </location>
</feature>
<protein>
    <recommendedName>
        <fullName evidence="4">Transmemrbane protein</fullName>
    </recommendedName>
</protein>
<reference evidence="2 3" key="1">
    <citation type="submission" date="2016-09" db="EMBL/GenBank/DDBJ databases">
        <title>Rhizobium oryziradicis sp. nov., isolated from the root of rice.</title>
        <authorList>
            <person name="Zhao J."/>
            <person name="Zhang X."/>
        </authorList>
    </citation>
    <scope>NUCLEOTIDE SEQUENCE [LARGE SCALE GENOMIC DNA]</scope>
    <source>
        <strain evidence="2 3">N19</strain>
    </source>
</reference>
<name>A0A1Q8ZMN3_9HYPH</name>
<dbReference type="OrthoDB" id="7843623at2"/>
<sequence>MIDDSVHTPKFSVTDVLFVVFLRIVACIALWFGLEFWAMLVGYSHNGLARFDLLTVPWRITTCSLAVIFPVSSLGLWMTVSWGPVIWAIGALAQILMYGFWPKIFGENPLLITFHIIVAVVYLAFRVAIMLEKRASRSQ</sequence>
<gene>
    <name evidence="2" type="ORF">BJF95_19870</name>
</gene>
<keyword evidence="1" id="KW-0472">Membrane</keyword>
<feature type="transmembrane region" description="Helical" evidence="1">
    <location>
        <begin position="110"/>
        <end position="129"/>
    </location>
</feature>
<keyword evidence="1" id="KW-0812">Transmembrane</keyword>
<feature type="transmembrane region" description="Helical" evidence="1">
    <location>
        <begin position="58"/>
        <end position="78"/>
    </location>
</feature>
<dbReference type="EMBL" id="MKIM01000028">
    <property type="protein sequence ID" value="OLP43181.1"/>
    <property type="molecule type" value="Genomic_DNA"/>
</dbReference>
<evidence type="ECO:0008006" key="4">
    <source>
        <dbReference type="Google" id="ProtNLM"/>
    </source>
</evidence>